<protein>
    <submittedName>
        <fullName evidence="3">Acyltransferase</fullName>
    </submittedName>
</protein>
<feature type="transmembrane region" description="Helical" evidence="1">
    <location>
        <begin position="248"/>
        <end position="265"/>
    </location>
</feature>
<name>A0A8T7M3M5_9CHLR</name>
<dbReference type="InterPro" id="IPR050879">
    <property type="entry name" value="Acyltransferase_3"/>
</dbReference>
<evidence type="ECO:0000313" key="3">
    <source>
        <dbReference type="EMBL" id="NWJ46385.1"/>
    </source>
</evidence>
<dbReference type="RefSeq" id="WP_341467641.1">
    <property type="nucleotide sequence ID" value="NZ_CP128399.1"/>
</dbReference>
<dbReference type="PANTHER" id="PTHR23028">
    <property type="entry name" value="ACETYLTRANSFERASE"/>
    <property type="match status" value="1"/>
</dbReference>
<feature type="transmembrane region" description="Helical" evidence="1">
    <location>
        <begin position="349"/>
        <end position="368"/>
    </location>
</feature>
<dbReference type="Pfam" id="PF01757">
    <property type="entry name" value="Acyl_transf_3"/>
    <property type="match status" value="1"/>
</dbReference>
<dbReference type="InterPro" id="IPR002656">
    <property type="entry name" value="Acyl_transf_3_dom"/>
</dbReference>
<keyword evidence="3" id="KW-0012">Acyltransferase</keyword>
<reference evidence="3 5" key="1">
    <citation type="submission" date="2020-06" db="EMBL/GenBank/DDBJ databases">
        <title>Anoxygenic phototrophic Chloroflexota member uses a Type I reaction center.</title>
        <authorList>
            <person name="Tsuji J.M."/>
            <person name="Shaw N.A."/>
            <person name="Nagashima S."/>
            <person name="Venkiteswaran J."/>
            <person name="Schiff S.L."/>
            <person name="Hanada S."/>
            <person name="Tank M."/>
            <person name="Neufeld J.D."/>
        </authorList>
    </citation>
    <scope>NUCLEOTIDE SEQUENCE [LARGE SCALE GENOMIC DNA]</scope>
    <source>
        <strain evidence="3">L227-S17</strain>
    </source>
</reference>
<gene>
    <name evidence="3" type="ORF">HXX08_10950</name>
    <name evidence="4" type="ORF">OZ401_001534</name>
</gene>
<evidence type="ECO:0000313" key="6">
    <source>
        <dbReference type="Proteomes" id="UP001431572"/>
    </source>
</evidence>
<feature type="transmembrane region" description="Helical" evidence="1">
    <location>
        <begin position="315"/>
        <end position="337"/>
    </location>
</feature>
<dbReference type="EMBL" id="JACATZ010000001">
    <property type="protein sequence ID" value="NWJ46385.1"/>
    <property type="molecule type" value="Genomic_DNA"/>
</dbReference>
<feature type="transmembrane region" description="Helical" evidence="1">
    <location>
        <begin position="137"/>
        <end position="159"/>
    </location>
</feature>
<accession>A0A8T7M3M5</accession>
<dbReference type="PANTHER" id="PTHR23028:SF53">
    <property type="entry name" value="ACYL_TRANSF_3 DOMAIN-CONTAINING PROTEIN"/>
    <property type="match status" value="1"/>
</dbReference>
<keyword evidence="6" id="KW-1185">Reference proteome</keyword>
<evidence type="ECO:0000256" key="1">
    <source>
        <dbReference type="SAM" id="Phobius"/>
    </source>
</evidence>
<reference evidence="4" key="2">
    <citation type="journal article" date="2024" name="Nature">
        <title>Anoxygenic phototroph of the Chloroflexota uses a type I reaction centre.</title>
        <authorList>
            <person name="Tsuji J.M."/>
            <person name="Shaw N.A."/>
            <person name="Nagashima S."/>
            <person name="Venkiteswaran J.J."/>
            <person name="Schiff S.L."/>
            <person name="Watanabe T."/>
            <person name="Fukui M."/>
            <person name="Hanada S."/>
            <person name="Tank M."/>
            <person name="Neufeld J.D."/>
        </authorList>
    </citation>
    <scope>NUCLEOTIDE SEQUENCE</scope>
    <source>
        <strain evidence="4">L227-S17</strain>
    </source>
</reference>
<keyword evidence="3" id="KW-0808">Transferase</keyword>
<organism evidence="3 5">
    <name type="scientific">Candidatus Chlorohelix allophototropha</name>
    <dbReference type="NCBI Taxonomy" id="3003348"/>
    <lineage>
        <taxon>Bacteria</taxon>
        <taxon>Bacillati</taxon>
        <taxon>Chloroflexota</taxon>
        <taxon>Chloroflexia</taxon>
        <taxon>Candidatus Chloroheliales</taxon>
        <taxon>Candidatus Chloroheliaceae</taxon>
        <taxon>Candidatus Chlorohelix</taxon>
    </lineage>
</organism>
<feature type="transmembrane region" description="Helical" evidence="1">
    <location>
        <begin position="285"/>
        <end position="303"/>
    </location>
</feature>
<dbReference type="GO" id="GO:0016747">
    <property type="term" value="F:acyltransferase activity, transferring groups other than amino-acyl groups"/>
    <property type="evidence" value="ECO:0007669"/>
    <property type="project" value="InterPro"/>
</dbReference>
<proteinExistence type="predicted"/>
<evidence type="ECO:0000259" key="2">
    <source>
        <dbReference type="Pfam" id="PF01757"/>
    </source>
</evidence>
<keyword evidence="1" id="KW-0472">Membrane</keyword>
<dbReference type="GO" id="GO:0016020">
    <property type="term" value="C:membrane"/>
    <property type="evidence" value="ECO:0007669"/>
    <property type="project" value="TreeGrafter"/>
</dbReference>
<feature type="transmembrane region" description="Helical" evidence="1">
    <location>
        <begin position="171"/>
        <end position="190"/>
    </location>
</feature>
<keyword evidence="1" id="KW-0812">Transmembrane</keyword>
<dbReference type="AlphaFoldDB" id="A0A8T7M3M5"/>
<feature type="domain" description="Acyltransferase 3" evidence="2">
    <location>
        <begin position="24"/>
        <end position="398"/>
    </location>
</feature>
<feature type="transmembrane region" description="Helical" evidence="1">
    <location>
        <begin position="111"/>
        <end position="130"/>
    </location>
</feature>
<evidence type="ECO:0000313" key="4">
    <source>
        <dbReference type="EMBL" id="WJW65756.1"/>
    </source>
</evidence>
<feature type="transmembrane region" description="Helical" evidence="1">
    <location>
        <begin position="66"/>
        <end position="91"/>
    </location>
</feature>
<evidence type="ECO:0000313" key="5">
    <source>
        <dbReference type="Proteomes" id="UP000521676"/>
    </source>
</evidence>
<feature type="transmembrane region" description="Helical" evidence="1">
    <location>
        <begin position="197"/>
        <end position="214"/>
    </location>
</feature>
<dbReference type="GO" id="GO:0009103">
    <property type="term" value="P:lipopolysaccharide biosynthetic process"/>
    <property type="evidence" value="ECO:0007669"/>
    <property type="project" value="TreeGrafter"/>
</dbReference>
<sequence length="452" mass="51722">MLKKLNQSILNIFVVKPGTVEPLAYMDGIRAIAVLQVLVFHCWVLSGSPELTFKSPFSGNITHWTFLISAGHTGVLLFFALSGFLLAQNWFSADYNNKPRPSVRKYFRLRFFRIMPAYYSCLFFMLLFFTPKYIPSAYVFSGDGFFALGAHLTFTQYLFPISSGDYTINGSLWTLTIEMIFYLVLPWAIPLFLRNRWIIAVPFAIIANILWLYLCKYSLDPVVAIYQSSVARFSVDSETIRYFLSNQFFGYISFFALGIAVANVYTRYRLNIPSGKIFKIATGKIAGNFYFIIGLALILSLLFELRNDSSLIIQYYAGRILYGIGITLFIMGVLFGSNFWRYIFSITPLRIIGIIGYSVYLWHMPLIYLIKSYPEIEALPVEQRFLQVLLYTSVGVFLLGTIFYLAIEKPFMLSARKNSKQPVVMDAAPVQLSSMPQESHINIVGTYFENNH</sequence>
<feature type="transmembrane region" description="Helical" evidence="1">
    <location>
        <begin position="388"/>
        <end position="407"/>
    </location>
</feature>
<dbReference type="Proteomes" id="UP001431572">
    <property type="component" value="Chromosome 1"/>
</dbReference>
<dbReference type="EMBL" id="CP128399">
    <property type="protein sequence ID" value="WJW65756.1"/>
    <property type="molecule type" value="Genomic_DNA"/>
</dbReference>
<keyword evidence="1" id="KW-1133">Transmembrane helix</keyword>
<dbReference type="Proteomes" id="UP000521676">
    <property type="component" value="Unassembled WGS sequence"/>
</dbReference>